<name>M7C329_CHEMY</name>
<protein>
    <submittedName>
        <fullName evidence="1">Uncharacterized protein</fullName>
    </submittedName>
</protein>
<dbReference type="Proteomes" id="UP000031443">
    <property type="component" value="Unassembled WGS sequence"/>
</dbReference>
<dbReference type="EMBL" id="KB469743">
    <property type="protein sequence ID" value="EMP42615.1"/>
    <property type="molecule type" value="Genomic_DNA"/>
</dbReference>
<keyword evidence="2" id="KW-1185">Reference proteome</keyword>
<organism evidence="1 2">
    <name type="scientific">Chelonia mydas</name>
    <name type="common">Green sea-turtle</name>
    <name type="synonym">Chelonia agassizi</name>
    <dbReference type="NCBI Taxonomy" id="8469"/>
    <lineage>
        <taxon>Eukaryota</taxon>
        <taxon>Metazoa</taxon>
        <taxon>Chordata</taxon>
        <taxon>Craniata</taxon>
        <taxon>Vertebrata</taxon>
        <taxon>Euteleostomi</taxon>
        <taxon>Archelosauria</taxon>
        <taxon>Testudinata</taxon>
        <taxon>Testudines</taxon>
        <taxon>Cryptodira</taxon>
        <taxon>Durocryptodira</taxon>
        <taxon>Americhelydia</taxon>
        <taxon>Chelonioidea</taxon>
        <taxon>Cheloniidae</taxon>
        <taxon>Chelonia</taxon>
    </lineage>
</organism>
<proteinExistence type="predicted"/>
<evidence type="ECO:0000313" key="1">
    <source>
        <dbReference type="EMBL" id="EMP42615.1"/>
    </source>
</evidence>
<reference evidence="2" key="1">
    <citation type="journal article" date="2013" name="Nat. Genet.">
        <title>The draft genomes of soft-shell turtle and green sea turtle yield insights into the development and evolution of the turtle-specific body plan.</title>
        <authorList>
            <person name="Wang Z."/>
            <person name="Pascual-Anaya J."/>
            <person name="Zadissa A."/>
            <person name="Li W."/>
            <person name="Niimura Y."/>
            <person name="Huang Z."/>
            <person name="Li C."/>
            <person name="White S."/>
            <person name="Xiong Z."/>
            <person name="Fang D."/>
            <person name="Wang B."/>
            <person name="Ming Y."/>
            <person name="Chen Y."/>
            <person name="Zheng Y."/>
            <person name="Kuraku S."/>
            <person name="Pignatelli M."/>
            <person name="Herrero J."/>
            <person name="Beal K."/>
            <person name="Nozawa M."/>
            <person name="Li Q."/>
            <person name="Wang J."/>
            <person name="Zhang H."/>
            <person name="Yu L."/>
            <person name="Shigenobu S."/>
            <person name="Wang J."/>
            <person name="Liu J."/>
            <person name="Flicek P."/>
            <person name="Searle S."/>
            <person name="Wang J."/>
            <person name="Kuratani S."/>
            <person name="Yin Y."/>
            <person name="Aken B."/>
            <person name="Zhang G."/>
            <person name="Irie N."/>
        </authorList>
    </citation>
    <scope>NUCLEOTIDE SEQUENCE [LARGE SCALE GENOMIC DNA]</scope>
</reference>
<accession>M7C329</accession>
<sequence>MRCNGAAAWVQLQCSQEDVAMVAAFEKCLAELSNLIGEMVHLTLMTFESSGAGSSYPWSQQSLCSIRGLKSACQSEPDTGIFASIV</sequence>
<dbReference type="AlphaFoldDB" id="M7C329"/>
<evidence type="ECO:0000313" key="2">
    <source>
        <dbReference type="Proteomes" id="UP000031443"/>
    </source>
</evidence>
<gene>
    <name evidence="1" type="ORF">UY3_00080</name>
</gene>